<dbReference type="InterPro" id="IPR058974">
    <property type="entry name" value="RE_BanI/HgiCI_N"/>
</dbReference>
<evidence type="ECO:0000259" key="1">
    <source>
        <dbReference type="Pfam" id="PF24447"/>
    </source>
</evidence>
<feature type="domain" description="BanI/HgiCI C-terminal" evidence="2">
    <location>
        <begin position="180"/>
        <end position="335"/>
    </location>
</feature>
<feature type="domain" description="BanI/HgiCI N-terminal" evidence="1">
    <location>
        <begin position="14"/>
        <end position="177"/>
    </location>
</feature>
<dbReference type="InterPro" id="IPR058973">
    <property type="entry name" value="RE_BanI/HgiCI_C"/>
</dbReference>
<dbReference type="RefSeq" id="WP_168885691.1">
    <property type="nucleotide sequence ID" value="NZ_JABAIL010000017.1"/>
</dbReference>
<protein>
    <recommendedName>
        <fullName evidence="5">Restriction endonuclease</fullName>
    </recommendedName>
</protein>
<dbReference type="Proteomes" id="UP000585050">
    <property type="component" value="Unassembled WGS sequence"/>
</dbReference>
<organism evidence="3 4">
    <name type="scientific">Flammeovirga agarivorans</name>
    <dbReference type="NCBI Taxonomy" id="2726742"/>
    <lineage>
        <taxon>Bacteria</taxon>
        <taxon>Pseudomonadati</taxon>
        <taxon>Bacteroidota</taxon>
        <taxon>Cytophagia</taxon>
        <taxon>Cytophagales</taxon>
        <taxon>Flammeovirgaceae</taxon>
        <taxon>Flammeovirga</taxon>
    </lineage>
</organism>
<accession>A0A7X8XZA7</accession>
<evidence type="ECO:0000313" key="4">
    <source>
        <dbReference type="Proteomes" id="UP000585050"/>
    </source>
</evidence>
<dbReference type="AlphaFoldDB" id="A0A7X8XZA7"/>
<evidence type="ECO:0008006" key="5">
    <source>
        <dbReference type="Google" id="ProtNLM"/>
    </source>
</evidence>
<dbReference type="Pfam" id="PF24447">
    <property type="entry name" value="RE_BanI"/>
    <property type="match status" value="1"/>
</dbReference>
<sequence length="336" mass="38079">MRDIKELESNGLKYWPSEIIEKEKKISILPHLLKTQDHFISILNISDSEPEAWLKVLKLNSSLSDNYFLKHLSILSDVGGEALQKLFGDFSDFFPNNKLQFNWNGSSHEYTFSSLKKRWSNKNVFIDGDGLSRDDISIESHPIVKDVAMFLIFGGLSTNTKLPEWVFEKCIIGSLIGKTEKLKQFVKERYIWVSRITGGAEANSLGNITEAYVKDFLIQELPNNWRVNKDKLPVSHNERTSLSVDIIVKSPSGNLCAIEVSFQVTTNSTIERKAGQAQSRQSLLHSKNCKIAYVIDGAGNFQRESALKSLCKYSDFTVTFAPNELNKLVTYLTENL</sequence>
<evidence type="ECO:0000259" key="2">
    <source>
        <dbReference type="Pfam" id="PF26568"/>
    </source>
</evidence>
<name>A0A7X8XZA7_9BACT</name>
<comment type="caution">
    <text evidence="3">The sequence shown here is derived from an EMBL/GenBank/DDBJ whole genome shotgun (WGS) entry which is preliminary data.</text>
</comment>
<reference evidence="3 4" key="1">
    <citation type="submission" date="2020-04" db="EMBL/GenBank/DDBJ databases">
        <title>Flammeovirga sp. SR4, a novel species isolated from seawater.</title>
        <authorList>
            <person name="Wang X."/>
        </authorList>
    </citation>
    <scope>NUCLEOTIDE SEQUENCE [LARGE SCALE GENOMIC DNA]</scope>
    <source>
        <strain evidence="3 4">SR4</strain>
    </source>
</reference>
<keyword evidence="4" id="KW-1185">Reference proteome</keyword>
<dbReference type="Pfam" id="PF26568">
    <property type="entry name" value="RE_BanI_C"/>
    <property type="match status" value="1"/>
</dbReference>
<gene>
    <name evidence="3" type="ORF">HGP29_27495</name>
</gene>
<proteinExistence type="predicted"/>
<evidence type="ECO:0000313" key="3">
    <source>
        <dbReference type="EMBL" id="NLR94982.1"/>
    </source>
</evidence>
<dbReference type="EMBL" id="JABAIL010000017">
    <property type="protein sequence ID" value="NLR94982.1"/>
    <property type="molecule type" value="Genomic_DNA"/>
</dbReference>